<dbReference type="InterPro" id="IPR027268">
    <property type="entry name" value="Peptidase_M4/M1_CTD_sf"/>
</dbReference>
<gene>
    <name evidence="1" type="ORF">ACFOET_10630</name>
</gene>
<dbReference type="Proteomes" id="UP001595526">
    <property type="component" value="Unassembled WGS sequence"/>
</dbReference>
<accession>A0ABV7JIY4</accession>
<evidence type="ECO:0000313" key="2">
    <source>
        <dbReference type="Proteomes" id="UP001595526"/>
    </source>
</evidence>
<sequence length="141" mass="16129">MLKLSNEWHTAEGGQQYGNIYQLGALTAAILDIRMLQLSEGQHGLREVYLDFVKKYGKWRPFDNDTFFDEFIASTHPEIRSFIKNHIESYTPFNYAAEFLPVGISYLPVVPEGTGNDPSLGFTIGPRNNEYIVEKVLLQIR</sequence>
<dbReference type="Gene3D" id="1.10.390.10">
    <property type="entry name" value="Neutral Protease Domain 2"/>
    <property type="match status" value="1"/>
</dbReference>
<organism evidence="1 2">
    <name type="scientific">Parapedobacter deserti</name>
    <dbReference type="NCBI Taxonomy" id="1912957"/>
    <lineage>
        <taxon>Bacteria</taxon>
        <taxon>Pseudomonadati</taxon>
        <taxon>Bacteroidota</taxon>
        <taxon>Sphingobacteriia</taxon>
        <taxon>Sphingobacteriales</taxon>
        <taxon>Sphingobacteriaceae</taxon>
        <taxon>Parapedobacter</taxon>
    </lineage>
</organism>
<protein>
    <submittedName>
        <fullName evidence="1">Uncharacterized protein</fullName>
    </submittedName>
</protein>
<dbReference type="EMBL" id="JBHRTA010000030">
    <property type="protein sequence ID" value="MFC3198064.1"/>
    <property type="molecule type" value="Genomic_DNA"/>
</dbReference>
<evidence type="ECO:0000313" key="1">
    <source>
        <dbReference type="EMBL" id="MFC3198064.1"/>
    </source>
</evidence>
<proteinExistence type="predicted"/>
<reference evidence="2" key="1">
    <citation type="journal article" date="2019" name="Int. J. Syst. Evol. Microbiol.">
        <title>The Global Catalogue of Microorganisms (GCM) 10K type strain sequencing project: providing services to taxonomists for standard genome sequencing and annotation.</title>
        <authorList>
            <consortium name="The Broad Institute Genomics Platform"/>
            <consortium name="The Broad Institute Genome Sequencing Center for Infectious Disease"/>
            <person name="Wu L."/>
            <person name="Ma J."/>
        </authorList>
    </citation>
    <scope>NUCLEOTIDE SEQUENCE [LARGE SCALE GENOMIC DNA]</scope>
    <source>
        <strain evidence="2">KCTC 52416</strain>
    </source>
</reference>
<comment type="caution">
    <text evidence="1">The sequence shown here is derived from an EMBL/GenBank/DDBJ whole genome shotgun (WGS) entry which is preliminary data.</text>
</comment>
<keyword evidence="2" id="KW-1185">Reference proteome</keyword>
<name>A0ABV7JIY4_9SPHI</name>